<comment type="subcellular location">
    <subcellularLocation>
        <location evidence="1">Cell membrane</location>
        <topology evidence="1">Single-pass type I membrane protein</topology>
    </subcellularLocation>
</comment>
<sequence length="213" mass="24111">MKSDWVFLFVCFRTRRKKNFNDSAQLMVIEFYNGGLKLSCHYPEAARDFKMQLLKGTGKQKVCELKKENQDVQMTKELVSCQPKLSNTSVIFFLTDLDSTHTGHYFCSLHVTYPPPFLNSTPNGAYLHIYESKSCFHMSLWLSLGVAFSLCFIGILIGVFSNCIRKKISQSRSSLHETNSEYMPMAAVNAAKNPGFKGGSQFGAFFNDGSFRT</sequence>
<keyword evidence="7 12" id="KW-0472">Membrane</keyword>
<dbReference type="GO" id="GO:0005886">
    <property type="term" value="C:plasma membrane"/>
    <property type="evidence" value="ECO:0007669"/>
    <property type="project" value="UniProtKB-SubCell"/>
</dbReference>
<keyword evidence="6 12" id="KW-1133">Transmembrane helix</keyword>
<dbReference type="Ensembl" id="ENSMODT00000039869.2">
    <property type="protein sequence ID" value="ENSMODP00000038269.2"/>
    <property type="gene ID" value="ENSMODG00000025487.2"/>
</dbReference>
<reference evidence="14" key="2">
    <citation type="submission" date="2025-08" db="UniProtKB">
        <authorList>
            <consortium name="Ensembl"/>
        </authorList>
    </citation>
    <scope>IDENTIFICATION</scope>
</reference>
<dbReference type="PANTHER" id="PTHR20904:SF0">
    <property type="entry name" value="INDUCIBLE T-CELL COSTIMULATOR"/>
    <property type="match status" value="1"/>
</dbReference>
<evidence type="ECO:0000256" key="2">
    <source>
        <dbReference type="ARBA" id="ARBA00019739"/>
    </source>
</evidence>
<evidence type="ECO:0000256" key="12">
    <source>
        <dbReference type="SAM" id="Phobius"/>
    </source>
</evidence>
<evidence type="ECO:0000256" key="8">
    <source>
        <dbReference type="ARBA" id="ARBA00023157"/>
    </source>
</evidence>
<keyword evidence="4 12" id="KW-0812">Transmembrane</keyword>
<dbReference type="PANTHER" id="PTHR20904">
    <property type="entry name" value="INDUCIBLE T-CELL COSTIMULATOR ICOS"/>
    <property type="match status" value="1"/>
</dbReference>
<dbReference type="eggNOG" id="ENOG502S59F">
    <property type="taxonomic scope" value="Eukaryota"/>
</dbReference>
<evidence type="ECO:0000256" key="1">
    <source>
        <dbReference type="ARBA" id="ARBA00004251"/>
    </source>
</evidence>
<name>F6QZ18_MONDO</name>
<accession>F6QZ18</accession>
<dbReference type="InParanoid" id="F6QZ18"/>
<evidence type="ECO:0000256" key="5">
    <source>
        <dbReference type="ARBA" id="ARBA00022729"/>
    </source>
</evidence>
<keyword evidence="15" id="KW-1185">Reference proteome</keyword>
<dbReference type="Proteomes" id="UP000002280">
    <property type="component" value="Chromosome 7"/>
</dbReference>
<dbReference type="InterPro" id="IPR013106">
    <property type="entry name" value="Ig_V-set"/>
</dbReference>
<evidence type="ECO:0000256" key="4">
    <source>
        <dbReference type="ARBA" id="ARBA00022692"/>
    </source>
</evidence>
<evidence type="ECO:0000259" key="13">
    <source>
        <dbReference type="Pfam" id="PF15910"/>
    </source>
</evidence>
<feature type="transmembrane region" description="Helical" evidence="12">
    <location>
        <begin position="140"/>
        <end position="164"/>
    </location>
</feature>
<dbReference type="InterPro" id="IPR039943">
    <property type="entry name" value="ICOS"/>
</dbReference>
<keyword evidence="5" id="KW-0732">Signal</keyword>
<evidence type="ECO:0000256" key="10">
    <source>
        <dbReference type="ARBA" id="ARBA00023319"/>
    </source>
</evidence>
<evidence type="ECO:0000256" key="7">
    <source>
        <dbReference type="ARBA" id="ARBA00023136"/>
    </source>
</evidence>
<dbReference type="Bgee" id="ENSMODG00000025487">
    <property type="expression patterns" value="Expressed in blood and 4 other cell types or tissues"/>
</dbReference>
<evidence type="ECO:0000256" key="9">
    <source>
        <dbReference type="ARBA" id="ARBA00023180"/>
    </source>
</evidence>
<evidence type="ECO:0000256" key="11">
    <source>
        <dbReference type="ARBA" id="ARBA00049688"/>
    </source>
</evidence>
<dbReference type="HOGENOM" id="CLU_1315009_0_0_1"/>
<keyword evidence="9" id="KW-0325">Glycoprotein</keyword>
<proteinExistence type="predicted"/>
<dbReference type="FunCoup" id="F6QZ18">
    <property type="interactions" value="216"/>
</dbReference>
<dbReference type="OMA" id="QDKEDCF"/>
<dbReference type="GeneTree" id="ENSGT00390000000801"/>
<feature type="domain" description="Immunoglobulin V-set" evidence="13">
    <location>
        <begin position="21"/>
        <end position="133"/>
    </location>
</feature>
<evidence type="ECO:0000313" key="14">
    <source>
        <dbReference type="Ensembl" id="ENSMODP00000038269.2"/>
    </source>
</evidence>
<keyword evidence="10" id="KW-0393">Immunoglobulin domain</keyword>
<dbReference type="STRING" id="13616.ENSMODP00000038269"/>
<evidence type="ECO:0000256" key="3">
    <source>
        <dbReference type="ARBA" id="ARBA00022475"/>
    </source>
</evidence>
<dbReference type="InterPro" id="IPR013783">
    <property type="entry name" value="Ig-like_fold"/>
</dbReference>
<dbReference type="FunFam" id="2.60.40.10:FF:000874">
    <property type="entry name" value="Inducible T-cell costimulator"/>
    <property type="match status" value="1"/>
</dbReference>
<evidence type="ECO:0000256" key="6">
    <source>
        <dbReference type="ARBA" id="ARBA00022989"/>
    </source>
</evidence>
<reference evidence="14" key="3">
    <citation type="submission" date="2025-09" db="UniProtKB">
        <authorList>
            <consortium name="Ensembl"/>
        </authorList>
    </citation>
    <scope>IDENTIFICATION</scope>
</reference>
<comment type="subunit">
    <text evidence="11">Homodimer; disulfide-linked. Interacts with ICOSLG. Interacts with PIK3R1. Interacts with TBK1; this interaction is critical for the maturation of T follicular regulatory cells.</text>
</comment>
<dbReference type="GO" id="GO:0031295">
    <property type="term" value="P:T cell costimulation"/>
    <property type="evidence" value="ECO:0000318"/>
    <property type="project" value="GO_Central"/>
</dbReference>
<organism evidence="14 15">
    <name type="scientific">Monodelphis domestica</name>
    <name type="common">Gray short-tailed opossum</name>
    <dbReference type="NCBI Taxonomy" id="13616"/>
    <lineage>
        <taxon>Eukaryota</taxon>
        <taxon>Metazoa</taxon>
        <taxon>Chordata</taxon>
        <taxon>Craniata</taxon>
        <taxon>Vertebrata</taxon>
        <taxon>Euteleostomi</taxon>
        <taxon>Mammalia</taxon>
        <taxon>Metatheria</taxon>
        <taxon>Didelphimorphia</taxon>
        <taxon>Didelphidae</taxon>
        <taxon>Monodelphis</taxon>
    </lineage>
</organism>
<keyword evidence="8" id="KW-1015">Disulfide bond</keyword>
<dbReference type="Pfam" id="PF15910">
    <property type="entry name" value="V-set_2"/>
    <property type="match status" value="1"/>
</dbReference>
<dbReference type="AlphaFoldDB" id="F6QZ18"/>
<evidence type="ECO:0000313" key="15">
    <source>
        <dbReference type="Proteomes" id="UP000002280"/>
    </source>
</evidence>
<dbReference type="GO" id="GO:0098609">
    <property type="term" value="P:cell-cell adhesion"/>
    <property type="evidence" value="ECO:0000318"/>
    <property type="project" value="GO_Central"/>
</dbReference>
<protein>
    <recommendedName>
        <fullName evidence="2">Inducible T-cell costimulator</fullName>
    </recommendedName>
</protein>
<dbReference type="GO" id="GO:0002517">
    <property type="term" value="P:T cell tolerance induction"/>
    <property type="evidence" value="ECO:0000318"/>
    <property type="project" value="GO_Central"/>
</dbReference>
<dbReference type="Gene3D" id="2.60.40.10">
    <property type="entry name" value="Immunoglobulins"/>
    <property type="match status" value="1"/>
</dbReference>
<reference evidence="14 15" key="1">
    <citation type="journal article" date="2007" name="Nature">
        <title>Genome of the marsupial Monodelphis domestica reveals innovation in non-coding sequences.</title>
        <authorList>
            <person name="Mikkelsen T.S."/>
            <person name="Wakefield M.J."/>
            <person name="Aken B."/>
            <person name="Amemiya C.T."/>
            <person name="Chang J.L."/>
            <person name="Duke S."/>
            <person name="Garber M."/>
            <person name="Gentles A.J."/>
            <person name="Goodstadt L."/>
            <person name="Heger A."/>
            <person name="Jurka J."/>
            <person name="Kamal M."/>
            <person name="Mauceli E."/>
            <person name="Searle S.M."/>
            <person name="Sharpe T."/>
            <person name="Baker M.L."/>
            <person name="Batzer M.A."/>
            <person name="Benos P.V."/>
            <person name="Belov K."/>
            <person name="Clamp M."/>
            <person name="Cook A."/>
            <person name="Cuff J."/>
            <person name="Das R."/>
            <person name="Davidow L."/>
            <person name="Deakin J.E."/>
            <person name="Fazzari M.J."/>
            <person name="Glass J.L."/>
            <person name="Grabherr M."/>
            <person name="Greally J.M."/>
            <person name="Gu W."/>
            <person name="Hore T.A."/>
            <person name="Huttley G.A."/>
            <person name="Kleber M."/>
            <person name="Jirtle R.L."/>
            <person name="Koina E."/>
            <person name="Lee J.T."/>
            <person name="Mahony S."/>
            <person name="Marra M.A."/>
            <person name="Miller R.D."/>
            <person name="Nicholls R.D."/>
            <person name="Oda M."/>
            <person name="Papenfuss A.T."/>
            <person name="Parra Z.E."/>
            <person name="Pollock D.D."/>
            <person name="Ray D.A."/>
            <person name="Schein J.E."/>
            <person name="Speed T.P."/>
            <person name="Thompson K."/>
            <person name="VandeBerg J.L."/>
            <person name="Wade C.M."/>
            <person name="Walker J.A."/>
            <person name="Waters P.D."/>
            <person name="Webber C."/>
            <person name="Weidman J.R."/>
            <person name="Xie X."/>
            <person name="Zody M.C."/>
            <person name="Baldwin J."/>
            <person name="Abdouelleil A."/>
            <person name="Abdulkadir J."/>
            <person name="Abebe A."/>
            <person name="Abera B."/>
            <person name="Abreu J."/>
            <person name="Acer S.C."/>
            <person name="Aftuck L."/>
            <person name="Alexander A."/>
            <person name="An P."/>
            <person name="Anderson E."/>
            <person name="Anderson S."/>
            <person name="Arachi H."/>
            <person name="Azer M."/>
            <person name="Bachantsang P."/>
            <person name="Barry A."/>
            <person name="Bayul T."/>
            <person name="Berlin A."/>
            <person name="Bessette D."/>
            <person name="Bloom T."/>
            <person name="Bloom T."/>
            <person name="Boguslavskiy L."/>
            <person name="Bonnet C."/>
            <person name="Boukhgalter B."/>
            <person name="Bourzgui I."/>
            <person name="Brown A."/>
            <person name="Cahill P."/>
            <person name="Channer S."/>
            <person name="Cheshatsang Y."/>
            <person name="Chuda L."/>
            <person name="Citroen M."/>
            <person name="Collymore A."/>
            <person name="Cooke P."/>
            <person name="Costello M."/>
            <person name="D'Aco K."/>
            <person name="Daza R."/>
            <person name="De Haan G."/>
            <person name="DeGray S."/>
            <person name="DeMaso C."/>
            <person name="Dhargay N."/>
            <person name="Dooley K."/>
            <person name="Dooley E."/>
            <person name="Doricent M."/>
            <person name="Dorje P."/>
            <person name="Dorjee K."/>
            <person name="Dupes A."/>
            <person name="Elong R."/>
            <person name="Falk J."/>
            <person name="Farina A."/>
            <person name="Faro S."/>
            <person name="Ferguson D."/>
            <person name="Fisher S."/>
            <person name="Foley C.D."/>
            <person name="Franke A."/>
            <person name="Friedrich D."/>
            <person name="Gadbois L."/>
            <person name="Gearin G."/>
            <person name="Gearin C.R."/>
            <person name="Giannoukos G."/>
            <person name="Goode T."/>
            <person name="Graham J."/>
            <person name="Grandbois E."/>
            <person name="Grewal S."/>
            <person name="Gyaltsen K."/>
            <person name="Hafez N."/>
            <person name="Hagos B."/>
            <person name="Hall J."/>
            <person name="Henson C."/>
            <person name="Hollinger A."/>
            <person name="Honan T."/>
            <person name="Huard M.D."/>
            <person name="Hughes L."/>
            <person name="Hurhula B."/>
            <person name="Husby M.E."/>
            <person name="Kamat A."/>
            <person name="Kanga B."/>
            <person name="Kashin S."/>
            <person name="Khazanovich D."/>
            <person name="Kisner P."/>
            <person name="Lance K."/>
            <person name="Lara M."/>
            <person name="Lee W."/>
            <person name="Lennon N."/>
            <person name="Letendre F."/>
            <person name="LeVine R."/>
            <person name="Lipovsky A."/>
            <person name="Liu X."/>
            <person name="Liu J."/>
            <person name="Liu S."/>
            <person name="Lokyitsang T."/>
            <person name="Lokyitsang Y."/>
            <person name="Lubonja R."/>
            <person name="Lui A."/>
            <person name="MacDonald P."/>
            <person name="Magnisalis V."/>
            <person name="Maru K."/>
            <person name="Matthews C."/>
            <person name="McCusker W."/>
            <person name="McDonough S."/>
            <person name="Mehta T."/>
            <person name="Meldrim J."/>
            <person name="Meneus L."/>
            <person name="Mihai O."/>
            <person name="Mihalev A."/>
            <person name="Mihova T."/>
            <person name="Mittelman R."/>
            <person name="Mlenga V."/>
            <person name="Montmayeur A."/>
            <person name="Mulrain L."/>
            <person name="Navidi A."/>
            <person name="Naylor J."/>
            <person name="Negash T."/>
            <person name="Nguyen T."/>
            <person name="Nguyen N."/>
            <person name="Nicol R."/>
            <person name="Norbu C."/>
            <person name="Norbu N."/>
            <person name="Novod N."/>
            <person name="O'Neill B."/>
            <person name="Osman S."/>
            <person name="Markiewicz E."/>
            <person name="Oyono O.L."/>
            <person name="Patti C."/>
            <person name="Phunkhang P."/>
            <person name="Pierre F."/>
            <person name="Priest M."/>
            <person name="Raghuraman S."/>
            <person name="Rege F."/>
            <person name="Reyes R."/>
            <person name="Rise C."/>
            <person name="Rogov P."/>
            <person name="Ross K."/>
            <person name="Ryan E."/>
            <person name="Settipalli S."/>
            <person name="Shea T."/>
            <person name="Sherpa N."/>
            <person name="Shi L."/>
            <person name="Shih D."/>
            <person name="Sparrow T."/>
            <person name="Spaulding J."/>
            <person name="Stalker J."/>
            <person name="Stange-Thomann N."/>
            <person name="Stavropoulos S."/>
            <person name="Stone C."/>
            <person name="Strader C."/>
            <person name="Tesfaye S."/>
            <person name="Thomson T."/>
            <person name="Thoulutsang Y."/>
            <person name="Thoulutsang D."/>
            <person name="Topham K."/>
            <person name="Topping I."/>
            <person name="Tsamla T."/>
            <person name="Vassiliev H."/>
            <person name="Vo A."/>
            <person name="Wangchuk T."/>
            <person name="Wangdi T."/>
            <person name="Weiand M."/>
            <person name="Wilkinson J."/>
            <person name="Wilson A."/>
            <person name="Yadav S."/>
            <person name="Young G."/>
            <person name="Yu Q."/>
            <person name="Zembek L."/>
            <person name="Zhong D."/>
            <person name="Zimmer A."/>
            <person name="Zwirko Z."/>
            <person name="Jaffe D.B."/>
            <person name="Alvarez P."/>
            <person name="Brockman W."/>
            <person name="Butler J."/>
            <person name="Chin C."/>
            <person name="Gnerre S."/>
            <person name="MacCallum I."/>
            <person name="Graves J.A."/>
            <person name="Ponting C.P."/>
            <person name="Breen M."/>
            <person name="Samollow P.B."/>
            <person name="Lander E.S."/>
            <person name="Lindblad-Toh K."/>
        </authorList>
    </citation>
    <scope>NUCLEOTIDE SEQUENCE [LARGE SCALE GENOMIC DNA]</scope>
</reference>
<keyword evidence="3" id="KW-1003">Cell membrane</keyword>